<evidence type="ECO:0000313" key="2">
    <source>
        <dbReference type="EMBL" id="EME43010.1"/>
    </source>
</evidence>
<dbReference type="InterPro" id="IPR011042">
    <property type="entry name" value="6-blade_b-propeller_TolB-like"/>
</dbReference>
<dbReference type="PANTHER" id="PTHR36842:SF1">
    <property type="entry name" value="PROTEIN TOLB"/>
    <property type="match status" value="1"/>
</dbReference>
<dbReference type="OrthoDB" id="43744at2759"/>
<comment type="similarity">
    <text evidence="1">Belongs to the TolB family.</text>
</comment>
<dbReference type="Proteomes" id="UP000016933">
    <property type="component" value="Unassembled WGS sequence"/>
</dbReference>
<dbReference type="HOGENOM" id="CLU_011452_0_0_1"/>
<dbReference type="Gene3D" id="2.120.10.30">
    <property type="entry name" value="TolB, C-terminal domain"/>
    <property type="match status" value="3"/>
</dbReference>
<proteinExistence type="inferred from homology"/>
<evidence type="ECO:0000256" key="1">
    <source>
        <dbReference type="ARBA" id="ARBA00009820"/>
    </source>
</evidence>
<accession>M2YM80</accession>
<dbReference type="InterPro" id="IPR011659">
    <property type="entry name" value="WD40"/>
</dbReference>
<dbReference type="OMA" id="MPLYVPN"/>
<dbReference type="SUPFAM" id="SSF82171">
    <property type="entry name" value="DPP6 N-terminal domain-like"/>
    <property type="match status" value="1"/>
</dbReference>
<reference evidence="2 3" key="2">
    <citation type="journal article" date="2012" name="PLoS Pathog.">
        <title>Diverse lifestyles and strategies of plant pathogenesis encoded in the genomes of eighteen Dothideomycetes fungi.</title>
        <authorList>
            <person name="Ohm R.A."/>
            <person name="Feau N."/>
            <person name="Henrissat B."/>
            <person name="Schoch C.L."/>
            <person name="Horwitz B.A."/>
            <person name="Barry K.W."/>
            <person name="Condon B.J."/>
            <person name="Copeland A.C."/>
            <person name="Dhillon B."/>
            <person name="Glaser F."/>
            <person name="Hesse C.N."/>
            <person name="Kosti I."/>
            <person name="LaButti K."/>
            <person name="Lindquist E.A."/>
            <person name="Lucas S."/>
            <person name="Salamov A.A."/>
            <person name="Bradshaw R.E."/>
            <person name="Ciuffetti L."/>
            <person name="Hamelin R.C."/>
            <person name="Kema G.H.J."/>
            <person name="Lawrence C."/>
            <person name="Scott J.A."/>
            <person name="Spatafora J.W."/>
            <person name="Turgeon B.G."/>
            <person name="de Wit P.J.G.M."/>
            <person name="Zhong S."/>
            <person name="Goodwin S.B."/>
            <person name="Grigoriev I.V."/>
        </authorList>
    </citation>
    <scope>NUCLEOTIDE SEQUENCE [LARGE SCALE GENOMIC DNA]</scope>
    <source>
        <strain evidence="3">NZE10 / CBS 128990</strain>
    </source>
</reference>
<dbReference type="AlphaFoldDB" id="M2YM80"/>
<keyword evidence="3" id="KW-1185">Reference proteome</keyword>
<dbReference type="EMBL" id="KB446540">
    <property type="protein sequence ID" value="EME43010.1"/>
    <property type="molecule type" value="Genomic_DNA"/>
</dbReference>
<name>M2YM80_DOTSN</name>
<organism evidence="2 3">
    <name type="scientific">Dothistroma septosporum (strain NZE10 / CBS 128990)</name>
    <name type="common">Red band needle blight fungus</name>
    <name type="synonym">Mycosphaerella pini</name>
    <dbReference type="NCBI Taxonomy" id="675120"/>
    <lineage>
        <taxon>Eukaryota</taxon>
        <taxon>Fungi</taxon>
        <taxon>Dikarya</taxon>
        <taxon>Ascomycota</taxon>
        <taxon>Pezizomycotina</taxon>
        <taxon>Dothideomycetes</taxon>
        <taxon>Dothideomycetidae</taxon>
        <taxon>Mycosphaerellales</taxon>
        <taxon>Mycosphaerellaceae</taxon>
        <taxon>Dothistroma</taxon>
    </lineage>
</organism>
<evidence type="ECO:0008006" key="4">
    <source>
        <dbReference type="Google" id="ProtNLM"/>
    </source>
</evidence>
<dbReference type="Pfam" id="PF07676">
    <property type="entry name" value="PD40"/>
    <property type="match status" value="5"/>
</dbReference>
<reference evidence="3" key="1">
    <citation type="journal article" date="2012" name="PLoS Genet.">
        <title>The genomes of the fungal plant pathogens Cladosporium fulvum and Dothistroma septosporum reveal adaptation to different hosts and lifestyles but also signatures of common ancestry.</title>
        <authorList>
            <person name="de Wit P.J.G.M."/>
            <person name="van der Burgt A."/>
            <person name="Oekmen B."/>
            <person name="Stergiopoulos I."/>
            <person name="Abd-Elsalam K.A."/>
            <person name="Aerts A.L."/>
            <person name="Bahkali A.H."/>
            <person name="Beenen H.G."/>
            <person name="Chettri P."/>
            <person name="Cox M.P."/>
            <person name="Datema E."/>
            <person name="de Vries R.P."/>
            <person name="Dhillon B."/>
            <person name="Ganley A.R."/>
            <person name="Griffiths S.A."/>
            <person name="Guo Y."/>
            <person name="Hamelin R.C."/>
            <person name="Henrissat B."/>
            <person name="Kabir M.S."/>
            <person name="Jashni M.K."/>
            <person name="Kema G."/>
            <person name="Klaubauf S."/>
            <person name="Lapidus A."/>
            <person name="Levasseur A."/>
            <person name="Lindquist E."/>
            <person name="Mehrabi R."/>
            <person name="Ohm R.A."/>
            <person name="Owen T.J."/>
            <person name="Salamov A."/>
            <person name="Schwelm A."/>
            <person name="Schijlen E."/>
            <person name="Sun H."/>
            <person name="van den Burg H.A."/>
            <person name="van Ham R.C.H.J."/>
            <person name="Zhang S."/>
            <person name="Goodwin S.B."/>
            <person name="Grigoriev I.V."/>
            <person name="Collemare J."/>
            <person name="Bradshaw R.E."/>
        </authorList>
    </citation>
    <scope>NUCLEOTIDE SEQUENCE [LARGE SCALE GENOMIC DNA]</scope>
    <source>
        <strain evidence="3">NZE10 / CBS 128990</strain>
    </source>
</reference>
<dbReference type="STRING" id="675120.M2YM80"/>
<gene>
    <name evidence="2" type="ORF">DOTSEDRAFT_153255</name>
</gene>
<dbReference type="PANTHER" id="PTHR36842">
    <property type="entry name" value="PROTEIN TOLB HOMOLOG"/>
    <property type="match status" value="1"/>
</dbReference>
<protein>
    <recommendedName>
        <fullName evidence="4">Dipeptidylpeptidase IV N-terminal domain-containing protein</fullName>
    </recommendedName>
</protein>
<sequence length="596" mass="66698">MTLARLGPAAKAVWMINSDGSNPHSLLGDSSHLEYHASFSPDGQFIVFTSERNGPGNADLFRIRADGSDLEELVATPFVEDQGVLSPDNSKLAYVSTSAAEGQDWKANIWVMDLKTKSKTCLTNTEEVKGVPWSPDGYFKPQWSPDGDWIIFSSDRNTAWTNHGDGTGWEHTQELSIYAIRPDGSDFRRIITMPGYSLGSPKWSKDGKRISFYHLELEQTYNVRNAPLWSQTVNQIYSVDFATGQDIKQETNSNTLKVAPQFVNDTIAYVVKGGDSPVGIYYNTTHLSTSRGGEENPCWSSDGTKIIFETNVPRPFWQLGSSVYSWDQDWDYRIGEQFPALSKQGKLASPNDRHDGITIQYPNNTDSYDIFNSQTVANATQYDGPLLVLQPAWSPDGEWLAFSLGGCGFLQDRSKYTSWIYRIRADGSHYERLTDGTVNSGYPSYAADGNSLVYRVWGAEYGLRILDLKTHKTRVLTTDTLNDNTPSFSPDGEKIVFTRRMNESNYDICTIRPDGSDLQVLTTSAANDGHATWTADGRIHWSSGQNGWTNEAAAYWTAEQPYGKIWIMDADGGNKRQLTDSIWEDAMPIYFPNEIL</sequence>
<evidence type="ECO:0000313" key="3">
    <source>
        <dbReference type="Proteomes" id="UP000016933"/>
    </source>
</evidence>
<dbReference type="eggNOG" id="ENOG502QPTW">
    <property type="taxonomic scope" value="Eukaryota"/>
</dbReference>